<evidence type="ECO:0000313" key="2">
    <source>
        <dbReference type="Proteomes" id="UP000887561"/>
    </source>
</evidence>
<proteinExistence type="predicted"/>
<feature type="compositionally biased region" description="Polar residues" evidence="1">
    <location>
        <begin position="1"/>
        <end position="17"/>
    </location>
</feature>
<organism evidence="2 3">
    <name type="scientific">Meloidogyne javanica</name>
    <name type="common">Root-knot nematode worm</name>
    <dbReference type="NCBI Taxonomy" id="6303"/>
    <lineage>
        <taxon>Eukaryota</taxon>
        <taxon>Metazoa</taxon>
        <taxon>Ecdysozoa</taxon>
        <taxon>Nematoda</taxon>
        <taxon>Chromadorea</taxon>
        <taxon>Rhabditida</taxon>
        <taxon>Tylenchina</taxon>
        <taxon>Tylenchomorpha</taxon>
        <taxon>Tylenchoidea</taxon>
        <taxon>Meloidogynidae</taxon>
        <taxon>Meloidogyninae</taxon>
        <taxon>Meloidogyne</taxon>
        <taxon>Meloidogyne incognita group</taxon>
    </lineage>
</organism>
<dbReference type="WBParaSite" id="scaffold7970_cov259.g12585">
    <property type="protein sequence ID" value="scaffold7970_cov259.g12585"/>
    <property type="gene ID" value="scaffold7970_cov259.g12585"/>
</dbReference>
<name>A0A915N3I5_MELJA</name>
<dbReference type="AlphaFoldDB" id="A0A915N3I5"/>
<reference evidence="3" key="1">
    <citation type="submission" date="2022-11" db="UniProtKB">
        <authorList>
            <consortium name="WormBaseParasite"/>
        </authorList>
    </citation>
    <scope>IDENTIFICATION</scope>
</reference>
<feature type="region of interest" description="Disordered" evidence="1">
    <location>
        <begin position="1"/>
        <end position="37"/>
    </location>
</feature>
<feature type="compositionally biased region" description="Low complexity" evidence="1">
    <location>
        <begin position="151"/>
        <end position="164"/>
    </location>
</feature>
<evidence type="ECO:0000313" key="3">
    <source>
        <dbReference type="WBParaSite" id="scaffold7970_cov259.g12585"/>
    </source>
</evidence>
<dbReference type="Proteomes" id="UP000887561">
    <property type="component" value="Unplaced"/>
</dbReference>
<keyword evidence="2" id="KW-1185">Reference proteome</keyword>
<evidence type="ECO:0000256" key="1">
    <source>
        <dbReference type="SAM" id="MobiDB-lite"/>
    </source>
</evidence>
<feature type="region of interest" description="Disordered" evidence="1">
    <location>
        <begin position="147"/>
        <end position="166"/>
    </location>
</feature>
<accession>A0A915N3I5</accession>
<protein>
    <submittedName>
        <fullName evidence="3">Uncharacterized protein</fullName>
    </submittedName>
</protein>
<feature type="region of interest" description="Disordered" evidence="1">
    <location>
        <begin position="59"/>
        <end position="78"/>
    </location>
</feature>
<sequence length="456" mass="52540">MDKESSSTLKSPINSPTKSEDIWLQPHQPLKQDNHSEHNRMLIDFEISVIGEEEEEAEEVLSPESAARLNESCSDKNADDSKKVFKKVTINEMGERKWENNCLSKDKHFREKYLAKKEAERKDSRGWHNKLSGKEYRRREEKETLEFLCNSSPSSPDGASSSQPGFLRKGSALIAKLSKYRPPVWDTNVLDGDPPRPPQPSSSCFDLLQTPQKNFQIDDILLKHFDENVAIEDQNNSEKPENAQIVTSKTDFTNTGDDVKREFGPALDLIFWRKFVEADDPCWRAVVLKAVSLLSSAKTSEMNKLYREFLKLIEQLSYSLNSYKQIITYADQLAQDVLINKNVERLEQDGSNDEEVTLSLQCPIYLNYNWNSAHSLIFRLFFCVFCKLEDNKNFLPQEWIRETFLPKLCFYFGDSILLQKTSKCRIDFVTLLAPAAKLLGTESSEELLLPAFQRYM</sequence>